<dbReference type="Gene3D" id="3.40.630.30">
    <property type="match status" value="1"/>
</dbReference>
<evidence type="ECO:0000259" key="3">
    <source>
        <dbReference type="PROSITE" id="PS51186"/>
    </source>
</evidence>
<proteinExistence type="predicted"/>
<protein>
    <submittedName>
        <fullName evidence="4">Acetyltransferase (GNAT) family protein</fullName>
    </submittedName>
</protein>
<keyword evidence="2" id="KW-0012">Acyltransferase</keyword>
<evidence type="ECO:0000313" key="4">
    <source>
        <dbReference type="EMBL" id="SFR59344.1"/>
    </source>
</evidence>
<dbReference type="Pfam" id="PF00583">
    <property type="entry name" value="Acetyltransf_1"/>
    <property type="match status" value="1"/>
</dbReference>
<dbReference type="EMBL" id="FOYS01000004">
    <property type="protein sequence ID" value="SFR59344.1"/>
    <property type="molecule type" value="Genomic_DNA"/>
</dbReference>
<dbReference type="SUPFAM" id="SSF55729">
    <property type="entry name" value="Acyl-CoA N-acyltransferases (Nat)"/>
    <property type="match status" value="1"/>
</dbReference>
<dbReference type="GO" id="GO:0016747">
    <property type="term" value="F:acyltransferase activity, transferring groups other than amino-acyl groups"/>
    <property type="evidence" value="ECO:0007669"/>
    <property type="project" value="InterPro"/>
</dbReference>
<dbReference type="OrthoDB" id="38613at2157"/>
<dbReference type="InterPro" id="IPR050832">
    <property type="entry name" value="Bact_Acetyltransf"/>
</dbReference>
<evidence type="ECO:0000256" key="1">
    <source>
        <dbReference type="ARBA" id="ARBA00022679"/>
    </source>
</evidence>
<name>A0A1I6HY71_9EURY</name>
<dbReference type="RefSeq" id="WP_089881606.1">
    <property type="nucleotide sequence ID" value="NZ_FOYS01000004.1"/>
</dbReference>
<keyword evidence="5" id="KW-1185">Reference proteome</keyword>
<keyword evidence="1 4" id="KW-0808">Transferase</keyword>
<gene>
    <name evidence="4" type="ORF">SAMN04488124_2593</name>
</gene>
<dbReference type="STRING" id="555875.SAMN04488124_2593"/>
<organism evidence="4 5">
    <name type="scientific">Halogeometricum limi</name>
    <dbReference type="NCBI Taxonomy" id="555875"/>
    <lineage>
        <taxon>Archaea</taxon>
        <taxon>Methanobacteriati</taxon>
        <taxon>Methanobacteriota</taxon>
        <taxon>Stenosarchaea group</taxon>
        <taxon>Halobacteria</taxon>
        <taxon>Halobacteriales</taxon>
        <taxon>Haloferacaceae</taxon>
        <taxon>Halogeometricum</taxon>
    </lineage>
</organism>
<dbReference type="PROSITE" id="PS51186">
    <property type="entry name" value="GNAT"/>
    <property type="match status" value="1"/>
</dbReference>
<dbReference type="Proteomes" id="UP000243250">
    <property type="component" value="Unassembled WGS sequence"/>
</dbReference>
<dbReference type="InterPro" id="IPR016181">
    <property type="entry name" value="Acyl_CoA_acyltransferase"/>
</dbReference>
<reference evidence="5" key="1">
    <citation type="submission" date="2016-10" db="EMBL/GenBank/DDBJ databases">
        <authorList>
            <person name="Varghese N."/>
            <person name="Submissions S."/>
        </authorList>
    </citation>
    <scope>NUCLEOTIDE SEQUENCE [LARGE SCALE GENOMIC DNA]</scope>
    <source>
        <strain evidence="5">CGMCC 1.8711</strain>
    </source>
</reference>
<sequence length="167" mass="18859">MDDADERSVRICRVDTDEVDVLADLWVALAADQRSYRSHLRAEENRDRIREAMARHVITDGVRVARTDEGVVGFVMYGLEHGDFAQDETRGVVRNLYVEPAFRGVGVGSRLLETAEAALSRAGATRITLEAMAQNEHARRFYARHGYAVHRVEFEKAVESDTHSKED</sequence>
<dbReference type="AlphaFoldDB" id="A0A1I6HY71"/>
<evidence type="ECO:0000313" key="5">
    <source>
        <dbReference type="Proteomes" id="UP000243250"/>
    </source>
</evidence>
<dbReference type="PANTHER" id="PTHR43877">
    <property type="entry name" value="AMINOALKYLPHOSPHONATE N-ACETYLTRANSFERASE-RELATED-RELATED"/>
    <property type="match status" value="1"/>
</dbReference>
<evidence type="ECO:0000256" key="2">
    <source>
        <dbReference type="ARBA" id="ARBA00023315"/>
    </source>
</evidence>
<accession>A0A1I6HY71</accession>
<feature type="domain" description="N-acetyltransferase" evidence="3">
    <location>
        <begin position="9"/>
        <end position="167"/>
    </location>
</feature>
<dbReference type="InterPro" id="IPR000182">
    <property type="entry name" value="GNAT_dom"/>
</dbReference>
<dbReference type="CDD" id="cd04301">
    <property type="entry name" value="NAT_SF"/>
    <property type="match status" value="1"/>
</dbReference>